<dbReference type="RefSeq" id="WP_306847531.1">
    <property type="nucleotide sequence ID" value="NZ_JAUSSK010000001.1"/>
</dbReference>
<proteinExistence type="predicted"/>
<name>A0ABT9SUM8_9GAMM</name>
<evidence type="ECO:0000313" key="3">
    <source>
        <dbReference type="Proteomes" id="UP001237737"/>
    </source>
</evidence>
<evidence type="ECO:0000313" key="2">
    <source>
        <dbReference type="EMBL" id="MDQ0008684.1"/>
    </source>
</evidence>
<evidence type="ECO:0000256" key="1">
    <source>
        <dbReference type="SAM" id="Phobius"/>
    </source>
</evidence>
<reference evidence="2 3" key="1">
    <citation type="submission" date="2023-07" db="EMBL/GenBank/DDBJ databases">
        <title>Sorghum-associated microbial communities from plants grown in Nebraska, USA.</title>
        <authorList>
            <person name="Schachtman D."/>
        </authorList>
    </citation>
    <scope>NUCLEOTIDE SEQUENCE [LARGE SCALE GENOMIC DNA]</scope>
    <source>
        <strain evidence="2 3">CC60</strain>
    </source>
</reference>
<accession>A0ABT9SUM8</accession>
<gene>
    <name evidence="2" type="ORF">J2T07_000843</name>
</gene>
<keyword evidence="1" id="KW-1133">Transmembrane helix</keyword>
<dbReference type="EMBL" id="JAUSSK010000001">
    <property type="protein sequence ID" value="MDQ0008684.1"/>
    <property type="molecule type" value="Genomic_DNA"/>
</dbReference>
<organism evidence="2 3">
    <name type="scientific">Luteibacter jiangsuensis</name>
    <dbReference type="NCBI Taxonomy" id="637577"/>
    <lineage>
        <taxon>Bacteria</taxon>
        <taxon>Pseudomonadati</taxon>
        <taxon>Pseudomonadota</taxon>
        <taxon>Gammaproteobacteria</taxon>
        <taxon>Lysobacterales</taxon>
        <taxon>Rhodanobacteraceae</taxon>
        <taxon>Luteibacter</taxon>
    </lineage>
</organism>
<feature type="transmembrane region" description="Helical" evidence="1">
    <location>
        <begin position="59"/>
        <end position="75"/>
    </location>
</feature>
<keyword evidence="1" id="KW-0472">Membrane</keyword>
<sequence length="115" mass="12728">MKIALFLVLACFGLAASYATFKMRYGWYQVNEDAHFLDIGFLTGAGVIVSLWALFPSRVAVAVVGAVIFVFPPVLKQETFAAMDIPFAALSLFLIALLVLVTHLRRVWIGYRLTS</sequence>
<keyword evidence="3" id="KW-1185">Reference proteome</keyword>
<keyword evidence="1" id="KW-0812">Transmembrane</keyword>
<comment type="caution">
    <text evidence="2">The sequence shown here is derived from an EMBL/GenBank/DDBJ whole genome shotgun (WGS) entry which is preliminary data.</text>
</comment>
<feature type="transmembrane region" description="Helical" evidence="1">
    <location>
        <begin position="87"/>
        <end position="104"/>
    </location>
</feature>
<dbReference type="Proteomes" id="UP001237737">
    <property type="component" value="Unassembled WGS sequence"/>
</dbReference>
<protein>
    <submittedName>
        <fullName evidence="2">Uncharacterized protein</fullName>
    </submittedName>
</protein>